<gene>
    <name evidence="1" type="ORF">MRB53_018381</name>
</gene>
<evidence type="ECO:0000313" key="1">
    <source>
        <dbReference type="EMBL" id="KAJ8641687.1"/>
    </source>
</evidence>
<protein>
    <submittedName>
        <fullName evidence="1">Uncharacterized protein</fullName>
    </submittedName>
</protein>
<reference evidence="1 2" key="1">
    <citation type="journal article" date="2022" name="Hortic Res">
        <title>A haplotype resolved chromosomal level avocado genome allows analysis of novel avocado genes.</title>
        <authorList>
            <person name="Nath O."/>
            <person name="Fletcher S.J."/>
            <person name="Hayward A."/>
            <person name="Shaw L.M."/>
            <person name="Masouleh A.K."/>
            <person name="Furtado A."/>
            <person name="Henry R.J."/>
            <person name="Mitter N."/>
        </authorList>
    </citation>
    <scope>NUCLEOTIDE SEQUENCE [LARGE SCALE GENOMIC DNA]</scope>
    <source>
        <strain evidence="2">cv. Hass</strain>
    </source>
</reference>
<evidence type="ECO:0000313" key="2">
    <source>
        <dbReference type="Proteomes" id="UP001234297"/>
    </source>
</evidence>
<dbReference type="EMBL" id="CM056813">
    <property type="protein sequence ID" value="KAJ8641687.1"/>
    <property type="molecule type" value="Genomic_DNA"/>
</dbReference>
<dbReference type="Proteomes" id="UP001234297">
    <property type="component" value="Chromosome 5"/>
</dbReference>
<keyword evidence="2" id="KW-1185">Reference proteome</keyword>
<name>A0ACC2M955_PERAE</name>
<accession>A0ACC2M955</accession>
<organism evidence="1 2">
    <name type="scientific">Persea americana</name>
    <name type="common">Avocado</name>
    <dbReference type="NCBI Taxonomy" id="3435"/>
    <lineage>
        <taxon>Eukaryota</taxon>
        <taxon>Viridiplantae</taxon>
        <taxon>Streptophyta</taxon>
        <taxon>Embryophyta</taxon>
        <taxon>Tracheophyta</taxon>
        <taxon>Spermatophyta</taxon>
        <taxon>Magnoliopsida</taxon>
        <taxon>Magnoliidae</taxon>
        <taxon>Laurales</taxon>
        <taxon>Lauraceae</taxon>
        <taxon>Persea</taxon>
    </lineage>
</organism>
<proteinExistence type="predicted"/>
<sequence length="163" mass="17600">MPVKRSRILRSSSQGELSVFDRPPSPTAFLDVPKRSQPAAKAHRTSAAVAKSAPASPGLVRAAPNNILALASPDRKMEVEIDGRIGGFLEVCFLCKQRLGASDNIYMYRSVHAFCSPECRDRQIARDEEKAAGNSTKMDFGVHPWGIDVNGQTGERSGNGAAF</sequence>
<comment type="caution">
    <text evidence="1">The sequence shown here is derived from an EMBL/GenBank/DDBJ whole genome shotgun (WGS) entry which is preliminary data.</text>
</comment>